<dbReference type="InterPro" id="IPR029058">
    <property type="entry name" value="AB_hydrolase_fold"/>
</dbReference>
<evidence type="ECO:0000256" key="7">
    <source>
        <dbReference type="ARBA" id="ARBA00022963"/>
    </source>
</evidence>
<feature type="domain" description="Fungal lipase-type" evidence="9">
    <location>
        <begin position="233"/>
        <end position="326"/>
    </location>
</feature>
<keyword evidence="5" id="KW-0378">Hydrolase</keyword>
<dbReference type="InterPro" id="IPR002921">
    <property type="entry name" value="Fungal_lipase-type"/>
</dbReference>
<keyword evidence="3" id="KW-0150">Chloroplast</keyword>
<evidence type="ECO:0000256" key="4">
    <source>
        <dbReference type="ARBA" id="ARBA00022640"/>
    </source>
</evidence>
<keyword evidence="8" id="KW-0443">Lipid metabolism</keyword>
<evidence type="ECO:0000256" key="6">
    <source>
        <dbReference type="ARBA" id="ARBA00022946"/>
    </source>
</evidence>
<dbReference type="EMBL" id="CP133612">
    <property type="protein sequence ID" value="WMV08414.1"/>
    <property type="molecule type" value="Genomic_DNA"/>
</dbReference>
<dbReference type="GO" id="GO:0047714">
    <property type="term" value="F:galactolipase activity"/>
    <property type="evidence" value="ECO:0007669"/>
    <property type="project" value="UniProtKB-ARBA"/>
</dbReference>
<evidence type="ECO:0000256" key="5">
    <source>
        <dbReference type="ARBA" id="ARBA00022801"/>
    </source>
</evidence>
<sequence length="341" mass="38590">MQDCSTWIIPEASRTERDTLRCHENELMGTRLGCWNRWAVAHDFPWSSGFCISGLAKKTKNEAGVVLAQTMQDCSTWIIPEASLTERDTLRCHENELMGSRLGCWNRWAVARDFPWSSGFCISGLVKKTKNEARVVLVFGLAVRMIDPIDPLLQAELIHYGDMLQACHNAFDLDRSFTSGEKHGYDVSSYIYYKCLTHSIWPSNLSHQANWIGYVAVSNDEYSAHLGCRDITIAWRKTTKVVEMIADIMDLQRPARDYNMSSRDPIIKIEAGLLNIYTRKHDQCNVCKLSAREQVLNEVKRLIDRYSNEELSITIAGHSLGGGLAMGQELGILDSNNGLKH</sequence>
<organism evidence="10 11">
    <name type="scientific">Solanum verrucosum</name>
    <dbReference type="NCBI Taxonomy" id="315347"/>
    <lineage>
        <taxon>Eukaryota</taxon>
        <taxon>Viridiplantae</taxon>
        <taxon>Streptophyta</taxon>
        <taxon>Embryophyta</taxon>
        <taxon>Tracheophyta</taxon>
        <taxon>Spermatophyta</taxon>
        <taxon>Magnoliopsida</taxon>
        <taxon>eudicotyledons</taxon>
        <taxon>Gunneridae</taxon>
        <taxon>Pentapetalae</taxon>
        <taxon>asterids</taxon>
        <taxon>lamiids</taxon>
        <taxon>Solanales</taxon>
        <taxon>Solanaceae</taxon>
        <taxon>Solanoideae</taxon>
        <taxon>Solaneae</taxon>
        <taxon>Solanum</taxon>
    </lineage>
</organism>
<dbReference type="AlphaFoldDB" id="A0AAF0PNW3"/>
<dbReference type="PANTHER" id="PTHR31403:SF53">
    <property type="entry name" value="PHOSPHOLIPASE A1-IGAMMA2, CHLOROPLASTIC-LIKE"/>
    <property type="match status" value="1"/>
</dbReference>
<comment type="subcellular location">
    <subcellularLocation>
        <location evidence="1">Plastid</location>
        <location evidence="1">Chloroplast</location>
    </subcellularLocation>
</comment>
<comment type="similarity">
    <text evidence="2">Belongs to the AB hydrolase superfamily. Lipase family.</text>
</comment>
<evidence type="ECO:0000313" key="11">
    <source>
        <dbReference type="Proteomes" id="UP001234989"/>
    </source>
</evidence>
<reference evidence="10" key="1">
    <citation type="submission" date="2023-08" db="EMBL/GenBank/DDBJ databases">
        <title>A de novo genome assembly of Solanum verrucosum Schlechtendal, a Mexican diploid species geographically isolated from the other diploid A-genome species in potato relatives.</title>
        <authorList>
            <person name="Hosaka K."/>
        </authorList>
    </citation>
    <scope>NUCLEOTIDE SEQUENCE</scope>
    <source>
        <tissue evidence="10">Young leaves</tissue>
    </source>
</reference>
<proteinExistence type="inferred from homology"/>
<accession>A0AAF0PNW3</accession>
<evidence type="ECO:0000256" key="1">
    <source>
        <dbReference type="ARBA" id="ARBA00004229"/>
    </source>
</evidence>
<keyword evidence="6" id="KW-0809">Transit peptide</keyword>
<protein>
    <recommendedName>
        <fullName evidence="9">Fungal lipase-type domain-containing protein</fullName>
    </recommendedName>
</protein>
<evidence type="ECO:0000313" key="10">
    <source>
        <dbReference type="EMBL" id="WMV08414.1"/>
    </source>
</evidence>
<dbReference type="SUPFAM" id="SSF53474">
    <property type="entry name" value="alpha/beta-Hydrolases"/>
    <property type="match status" value="1"/>
</dbReference>
<gene>
    <name evidence="10" type="ORF">MTR67_001799</name>
</gene>
<keyword evidence="4" id="KW-0934">Plastid</keyword>
<keyword evidence="7" id="KW-0442">Lipid degradation</keyword>
<keyword evidence="11" id="KW-1185">Reference proteome</keyword>
<evidence type="ECO:0000256" key="3">
    <source>
        <dbReference type="ARBA" id="ARBA00022528"/>
    </source>
</evidence>
<name>A0AAF0PNW3_SOLVR</name>
<dbReference type="PANTHER" id="PTHR31403">
    <property type="entry name" value="PHOSPHOLIPASE A1-IBETA2, CHLOROPLASTIC"/>
    <property type="match status" value="1"/>
</dbReference>
<dbReference type="GO" id="GO:0009507">
    <property type="term" value="C:chloroplast"/>
    <property type="evidence" value="ECO:0007669"/>
    <property type="project" value="UniProtKB-SubCell"/>
</dbReference>
<dbReference type="GO" id="GO:0008970">
    <property type="term" value="F:phospholipase A1 activity"/>
    <property type="evidence" value="ECO:0007669"/>
    <property type="project" value="UniProtKB-ARBA"/>
</dbReference>
<dbReference type="GO" id="GO:0016042">
    <property type="term" value="P:lipid catabolic process"/>
    <property type="evidence" value="ECO:0007669"/>
    <property type="project" value="UniProtKB-KW"/>
</dbReference>
<dbReference type="Gene3D" id="3.40.50.1820">
    <property type="entry name" value="alpha/beta hydrolase"/>
    <property type="match status" value="1"/>
</dbReference>
<evidence type="ECO:0000256" key="2">
    <source>
        <dbReference type="ARBA" id="ARBA00010701"/>
    </source>
</evidence>
<evidence type="ECO:0000259" key="9">
    <source>
        <dbReference type="Pfam" id="PF01764"/>
    </source>
</evidence>
<dbReference type="Proteomes" id="UP001234989">
    <property type="component" value="Chromosome 1"/>
</dbReference>
<evidence type="ECO:0000256" key="8">
    <source>
        <dbReference type="ARBA" id="ARBA00023098"/>
    </source>
</evidence>
<dbReference type="Pfam" id="PF01764">
    <property type="entry name" value="Lipase_3"/>
    <property type="match status" value="1"/>
</dbReference>